<feature type="region of interest" description="Disordered" evidence="1">
    <location>
        <begin position="19"/>
        <end position="60"/>
    </location>
</feature>
<comment type="caution">
    <text evidence="3">The sequence shown here is derived from an EMBL/GenBank/DDBJ whole genome shotgun (WGS) entry which is preliminary data.</text>
</comment>
<sequence>MVGQERRRGECDRIAALPRRIARDDEGGANGLSGVQTARGPAGRPARRSRGAHHDRDRERCESAAAGELLLAHRGASPNPWRDGGCRRRGARPSGRVGSRRAVSVRLYADTNIFIRVVERPSGAPDAAADLFARAIDAGAVNVVTSELTLLELMVGPYQAGKPDLAASYEALLTARTGLDVVPVSRVILIRAALIRAESAAKTPDAIHIATAVLSGCSTIVTADKRLRSAPLPVADLETIAAGFIP</sequence>
<dbReference type="EMBL" id="VWNA01000001">
    <property type="protein sequence ID" value="MQT13957.1"/>
    <property type="molecule type" value="Genomic_DNA"/>
</dbReference>
<evidence type="ECO:0000313" key="4">
    <source>
        <dbReference type="Proteomes" id="UP000332515"/>
    </source>
</evidence>
<proteinExistence type="predicted"/>
<dbReference type="Gene3D" id="3.40.50.1010">
    <property type="entry name" value="5'-nuclease"/>
    <property type="match status" value="1"/>
</dbReference>
<accession>A0A6A7Y6N1</accession>
<organism evidence="3 4">
    <name type="scientific">Segnochrobactrum spirostomi</name>
    <dbReference type="NCBI Taxonomy" id="2608987"/>
    <lineage>
        <taxon>Bacteria</taxon>
        <taxon>Pseudomonadati</taxon>
        <taxon>Pseudomonadota</taxon>
        <taxon>Alphaproteobacteria</taxon>
        <taxon>Hyphomicrobiales</taxon>
        <taxon>Segnochrobactraceae</taxon>
        <taxon>Segnochrobactrum</taxon>
    </lineage>
</organism>
<dbReference type="InterPro" id="IPR002716">
    <property type="entry name" value="PIN_dom"/>
</dbReference>
<dbReference type="AlphaFoldDB" id="A0A6A7Y6N1"/>
<protein>
    <submittedName>
        <fullName evidence="3">Type II toxin-antitoxin system VapC family toxin</fullName>
    </submittedName>
</protein>
<dbReference type="Pfam" id="PF01850">
    <property type="entry name" value="PIN"/>
    <property type="match status" value="1"/>
</dbReference>
<keyword evidence="4" id="KW-1185">Reference proteome</keyword>
<feature type="domain" description="PIN" evidence="2">
    <location>
        <begin position="108"/>
        <end position="229"/>
    </location>
</feature>
<reference evidence="3 4" key="1">
    <citation type="submission" date="2019-09" db="EMBL/GenBank/DDBJ databases">
        <title>Segnochrobactrum spirostomi gen. nov., sp. nov., isolated from the ciliate Spirostomum cf. yagiui and description of a novel family, Segnochrobactraceae fam. nov. within the order Rhizobiales of the class Alphaproteobacteria.</title>
        <authorList>
            <person name="Akter S."/>
            <person name="Shazib S.U.A."/>
            <person name="Shin M.K."/>
        </authorList>
    </citation>
    <scope>NUCLEOTIDE SEQUENCE [LARGE SCALE GENOMIC DNA]</scope>
    <source>
        <strain evidence="3 4">Sp-1</strain>
    </source>
</reference>
<evidence type="ECO:0000259" key="2">
    <source>
        <dbReference type="Pfam" id="PF01850"/>
    </source>
</evidence>
<evidence type="ECO:0000256" key="1">
    <source>
        <dbReference type="SAM" id="MobiDB-lite"/>
    </source>
</evidence>
<name>A0A6A7Y6N1_9HYPH</name>
<dbReference type="InterPro" id="IPR029060">
    <property type="entry name" value="PIN-like_dom_sf"/>
</dbReference>
<dbReference type="SUPFAM" id="SSF88723">
    <property type="entry name" value="PIN domain-like"/>
    <property type="match status" value="1"/>
</dbReference>
<gene>
    <name evidence="3" type="ORF">F0357_15175</name>
</gene>
<dbReference type="Proteomes" id="UP000332515">
    <property type="component" value="Unassembled WGS sequence"/>
</dbReference>
<evidence type="ECO:0000313" key="3">
    <source>
        <dbReference type="EMBL" id="MQT13957.1"/>
    </source>
</evidence>